<evidence type="ECO:0000313" key="3">
    <source>
        <dbReference type="Proteomes" id="UP000251402"/>
    </source>
</evidence>
<gene>
    <name evidence="2" type="ORF">DEO27_021990</name>
</gene>
<evidence type="ECO:0000256" key="1">
    <source>
        <dbReference type="SAM" id="SignalP"/>
    </source>
</evidence>
<feature type="signal peptide" evidence="1">
    <location>
        <begin position="1"/>
        <end position="19"/>
    </location>
</feature>
<dbReference type="EMBL" id="CP043450">
    <property type="protein sequence ID" value="QEM12568.1"/>
    <property type="molecule type" value="Genomic_DNA"/>
</dbReference>
<dbReference type="OrthoDB" id="677139at2"/>
<keyword evidence="1" id="KW-0732">Signal</keyword>
<organism evidence="2 3">
    <name type="scientific">Mucilaginibacter rubeus</name>
    <dbReference type="NCBI Taxonomy" id="2027860"/>
    <lineage>
        <taxon>Bacteria</taxon>
        <taxon>Pseudomonadati</taxon>
        <taxon>Bacteroidota</taxon>
        <taxon>Sphingobacteriia</taxon>
        <taxon>Sphingobacteriales</taxon>
        <taxon>Sphingobacteriaceae</taxon>
        <taxon>Mucilaginibacter</taxon>
    </lineage>
</organism>
<accession>A0A5C1I574</accession>
<dbReference type="KEGG" id="mrub:DEO27_021990"/>
<dbReference type="AlphaFoldDB" id="A0A5C1I574"/>
<protein>
    <recommendedName>
        <fullName evidence="4">DUF4352 domain-containing protein</fullName>
    </recommendedName>
</protein>
<evidence type="ECO:0008006" key="4">
    <source>
        <dbReference type="Google" id="ProtNLM"/>
    </source>
</evidence>
<dbReference type="Proteomes" id="UP000251402">
    <property type="component" value="Chromosome"/>
</dbReference>
<reference evidence="2" key="1">
    <citation type="submission" date="2019-08" db="EMBL/GenBank/DDBJ databases">
        <title>Comparative genome analysis confer to the adaptation heavy metal polluted environment.</title>
        <authorList>
            <person name="Li Y."/>
        </authorList>
    </citation>
    <scope>NUCLEOTIDE SEQUENCE [LARGE SCALE GENOMIC DNA]</scope>
    <source>
        <strain evidence="2">P1</strain>
    </source>
</reference>
<proteinExistence type="predicted"/>
<dbReference type="PROSITE" id="PS51257">
    <property type="entry name" value="PROKAR_LIPOPROTEIN"/>
    <property type="match status" value="1"/>
</dbReference>
<sequence>MKNLKTAVTLIISCVILLACNFSKGVKKDFNTGLKFSYNGFGVSNVLLVDPANNVMHDNKVHLNTKIAIVAIGVANYGLKDGKAYPGMQLIVTDKKGAAVLSAADLFEGTAGYPPERATELRGDITIGRPMIAGETYHVKIHIWDKVTLENEIDAEADLVVI</sequence>
<feature type="chain" id="PRO_5023018613" description="DUF4352 domain-containing protein" evidence="1">
    <location>
        <begin position="20"/>
        <end position="162"/>
    </location>
</feature>
<keyword evidence="3" id="KW-1185">Reference proteome</keyword>
<name>A0A5C1I574_9SPHI</name>
<evidence type="ECO:0000313" key="2">
    <source>
        <dbReference type="EMBL" id="QEM12568.1"/>
    </source>
</evidence>
<dbReference type="RefSeq" id="WP_112568654.1">
    <property type="nucleotide sequence ID" value="NZ_CP043450.1"/>
</dbReference>